<keyword evidence="2 8" id="KW-1003">Cell membrane</keyword>
<gene>
    <name evidence="9" type="ORF">DMN91_004555</name>
</gene>
<evidence type="ECO:0000256" key="8">
    <source>
        <dbReference type="RuleBase" id="RU363108"/>
    </source>
</evidence>
<accession>A0A3L8DPE9</accession>
<dbReference type="GO" id="GO:0043025">
    <property type="term" value="C:neuronal cell body"/>
    <property type="evidence" value="ECO:0007669"/>
    <property type="project" value="TreeGrafter"/>
</dbReference>
<comment type="caution">
    <text evidence="9">The sequence shown here is derived from an EMBL/GenBank/DDBJ whole genome shotgun (WGS) entry which is preliminary data.</text>
</comment>
<evidence type="ECO:0000256" key="2">
    <source>
        <dbReference type="ARBA" id="ARBA00022475"/>
    </source>
</evidence>
<feature type="transmembrane region" description="Helical" evidence="8">
    <location>
        <begin position="175"/>
        <end position="195"/>
    </location>
</feature>
<dbReference type="Proteomes" id="UP000279307">
    <property type="component" value="Chromosome 5"/>
</dbReference>
<reference evidence="9" key="2">
    <citation type="submission" date="2018-07" db="EMBL/GenBank/DDBJ databases">
        <authorList>
            <person name="Mckenzie S.K."/>
            <person name="Kronauer D.J.C."/>
        </authorList>
    </citation>
    <scope>NUCLEOTIDE SEQUENCE</scope>
    <source>
        <strain evidence="9">Clonal line C1</strain>
    </source>
</reference>
<dbReference type="PANTHER" id="PTHR21143">
    <property type="entry name" value="INVERTEBRATE GUSTATORY RECEPTOR"/>
    <property type="match status" value="1"/>
</dbReference>
<comment type="function">
    <text evidence="8">Gustatory receptor which mediates acceptance or avoidance behavior, depending on its substrates.</text>
</comment>
<keyword evidence="6 8" id="KW-0675">Receptor</keyword>
<reference evidence="9" key="1">
    <citation type="journal article" date="2018" name="Genome Res.">
        <title>The genomic architecture and molecular evolution of ant odorant receptors.</title>
        <authorList>
            <person name="McKenzie S.K."/>
            <person name="Kronauer D.J.C."/>
        </authorList>
    </citation>
    <scope>NUCLEOTIDE SEQUENCE [LARGE SCALE GENOMIC DNA]</scope>
    <source>
        <strain evidence="9">Clonal line C1</strain>
    </source>
</reference>
<feature type="transmembrane region" description="Helical" evidence="8">
    <location>
        <begin position="282"/>
        <end position="306"/>
    </location>
</feature>
<feature type="transmembrane region" description="Helical" evidence="8">
    <location>
        <begin position="60"/>
        <end position="84"/>
    </location>
</feature>
<dbReference type="AlphaFoldDB" id="A0A3L8DPE9"/>
<feature type="transmembrane region" description="Helical" evidence="8">
    <location>
        <begin position="348"/>
        <end position="372"/>
    </location>
</feature>
<sequence>MKVLFSGSARALKFRWSTCCSDSRDRRCVERVKSFLLFFKLCGMFANEINKDRLKRCSRLFYGICIFWISVYFLYVCFLFYNYLTVDSITTRLTVDFLKHLIGYISLSVNVIAAYTSQNHFGKFFDRLDSYDYEVARMNEQRRDNLWIPWSAAFFMTIIVLLLLNVMVSETSVGILFYVVLSDISTMIMHIYGTLEKFLILYLMLERFKHINNKIASNVTWDEKERGSRTITVPRLKMLYSMLYDAQQAFNDIYKNSLLIWFASLMIHVLANIRVFREERPLIGCAFVGPSIMQLLILCAICHYTAGEANRIPCVLSEYMSSLANSGETMTKIDILTYFLHNRVSFEAAGFFTINLPLFHSIIAAITTYFMILI</sequence>
<evidence type="ECO:0000256" key="5">
    <source>
        <dbReference type="ARBA" id="ARBA00023136"/>
    </source>
</evidence>
<organism evidence="9">
    <name type="scientific">Ooceraea biroi</name>
    <name type="common">Clonal raider ant</name>
    <name type="synonym">Cerapachys biroi</name>
    <dbReference type="NCBI Taxonomy" id="2015173"/>
    <lineage>
        <taxon>Eukaryota</taxon>
        <taxon>Metazoa</taxon>
        <taxon>Ecdysozoa</taxon>
        <taxon>Arthropoda</taxon>
        <taxon>Hexapoda</taxon>
        <taxon>Insecta</taxon>
        <taxon>Pterygota</taxon>
        <taxon>Neoptera</taxon>
        <taxon>Endopterygota</taxon>
        <taxon>Hymenoptera</taxon>
        <taxon>Apocrita</taxon>
        <taxon>Aculeata</taxon>
        <taxon>Formicoidea</taxon>
        <taxon>Formicidae</taxon>
        <taxon>Dorylinae</taxon>
        <taxon>Ooceraea</taxon>
    </lineage>
</organism>
<dbReference type="GO" id="GO:0005886">
    <property type="term" value="C:plasma membrane"/>
    <property type="evidence" value="ECO:0007669"/>
    <property type="project" value="UniProtKB-SubCell"/>
</dbReference>
<dbReference type="InterPro" id="IPR013604">
    <property type="entry name" value="7TM_chemorcpt"/>
</dbReference>
<evidence type="ECO:0000256" key="7">
    <source>
        <dbReference type="ARBA" id="ARBA00023224"/>
    </source>
</evidence>
<dbReference type="OrthoDB" id="6478931at2759"/>
<feature type="transmembrane region" description="Helical" evidence="8">
    <location>
        <begin position="147"/>
        <end position="168"/>
    </location>
</feature>
<evidence type="ECO:0000256" key="4">
    <source>
        <dbReference type="ARBA" id="ARBA00022989"/>
    </source>
</evidence>
<proteinExistence type="inferred from homology"/>
<name>A0A3L8DPE9_OOCBI</name>
<dbReference type="GO" id="GO:0030424">
    <property type="term" value="C:axon"/>
    <property type="evidence" value="ECO:0007669"/>
    <property type="project" value="TreeGrafter"/>
</dbReference>
<comment type="similarity">
    <text evidence="8">Belongs to the insect chemoreceptor superfamily. Gustatory receptor (GR) family.</text>
</comment>
<dbReference type="GO" id="GO:0030425">
    <property type="term" value="C:dendrite"/>
    <property type="evidence" value="ECO:0007669"/>
    <property type="project" value="TreeGrafter"/>
</dbReference>
<dbReference type="GO" id="GO:0050909">
    <property type="term" value="P:sensory perception of taste"/>
    <property type="evidence" value="ECO:0007669"/>
    <property type="project" value="InterPro"/>
</dbReference>
<evidence type="ECO:0000313" key="9">
    <source>
        <dbReference type="EMBL" id="RLU22277.1"/>
    </source>
</evidence>
<evidence type="ECO:0000256" key="1">
    <source>
        <dbReference type="ARBA" id="ARBA00004651"/>
    </source>
</evidence>
<dbReference type="Pfam" id="PF08395">
    <property type="entry name" value="7tm_7"/>
    <property type="match status" value="1"/>
</dbReference>
<comment type="subcellular location">
    <subcellularLocation>
        <location evidence="1 8">Cell membrane</location>
        <topology evidence="1 8">Multi-pass membrane protein</topology>
    </subcellularLocation>
</comment>
<evidence type="ECO:0000256" key="3">
    <source>
        <dbReference type="ARBA" id="ARBA00022692"/>
    </source>
</evidence>
<comment type="caution">
    <text evidence="8">Lacks conserved residue(s) required for the propagation of feature annotation.</text>
</comment>
<dbReference type="EMBL" id="QOIP01000005">
    <property type="protein sequence ID" value="RLU22277.1"/>
    <property type="molecule type" value="Genomic_DNA"/>
</dbReference>
<keyword evidence="3 8" id="KW-0812">Transmembrane</keyword>
<keyword evidence="4 8" id="KW-1133">Transmembrane helix</keyword>
<dbReference type="GO" id="GO:0007165">
    <property type="term" value="P:signal transduction"/>
    <property type="evidence" value="ECO:0007669"/>
    <property type="project" value="UniProtKB-KW"/>
</dbReference>
<dbReference type="PANTHER" id="PTHR21143:SF121">
    <property type="entry name" value="GUSTATORY AND ODORANT RECEPTOR 21A"/>
    <property type="match status" value="1"/>
</dbReference>
<keyword evidence="5 8" id="KW-0472">Membrane</keyword>
<keyword evidence="7 8" id="KW-0807">Transducer</keyword>
<protein>
    <recommendedName>
        <fullName evidence="8">Gustatory receptor</fullName>
    </recommendedName>
</protein>
<evidence type="ECO:0000256" key="6">
    <source>
        <dbReference type="ARBA" id="ARBA00023170"/>
    </source>
</evidence>
<feature type="transmembrane region" description="Helical" evidence="8">
    <location>
        <begin position="258"/>
        <end position="275"/>
    </location>
</feature>